<keyword evidence="1" id="KW-0677">Repeat</keyword>
<name>A0ABR2TF09_9ROSI</name>
<dbReference type="NCBIfam" id="TIGR00756">
    <property type="entry name" value="PPR"/>
    <property type="match status" value="5"/>
</dbReference>
<dbReference type="Pfam" id="PF13041">
    <property type="entry name" value="PPR_2"/>
    <property type="match status" value="3"/>
</dbReference>
<reference evidence="3 4" key="1">
    <citation type="journal article" date="2024" name="G3 (Bethesda)">
        <title>Genome assembly of Hibiscus sabdariffa L. provides insights into metabolisms of medicinal natural products.</title>
        <authorList>
            <person name="Kim T."/>
        </authorList>
    </citation>
    <scope>NUCLEOTIDE SEQUENCE [LARGE SCALE GENOMIC DNA]</scope>
    <source>
        <strain evidence="3">TK-2024</strain>
        <tissue evidence="3">Old leaves</tissue>
    </source>
</reference>
<dbReference type="InterPro" id="IPR011990">
    <property type="entry name" value="TPR-like_helical_dom_sf"/>
</dbReference>
<feature type="repeat" description="PPR" evidence="2">
    <location>
        <begin position="482"/>
        <end position="516"/>
    </location>
</feature>
<evidence type="ECO:0000256" key="1">
    <source>
        <dbReference type="ARBA" id="ARBA00022737"/>
    </source>
</evidence>
<evidence type="ECO:0000313" key="3">
    <source>
        <dbReference type="EMBL" id="KAK9036072.1"/>
    </source>
</evidence>
<keyword evidence="4" id="KW-1185">Reference proteome</keyword>
<feature type="repeat" description="PPR" evidence="2">
    <location>
        <begin position="177"/>
        <end position="211"/>
    </location>
</feature>
<protein>
    <recommendedName>
        <fullName evidence="5">Pentatricopeptide repeat-containing protein</fullName>
    </recommendedName>
</protein>
<dbReference type="InterPro" id="IPR002885">
    <property type="entry name" value="PPR_rpt"/>
</dbReference>
<evidence type="ECO:0000256" key="2">
    <source>
        <dbReference type="PROSITE-ProRule" id="PRU00708"/>
    </source>
</evidence>
<gene>
    <name evidence="3" type="ORF">V6N11_078093</name>
</gene>
<proteinExistence type="predicted"/>
<dbReference type="InterPro" id="IPR046960">
    <property type="entry name" value="PPR_At4g14850-like_plant"/>
</dbReference>
<dbReference type="PANTHER" id="PTHR47926">
    <property type="entry name" value="PENTATRICOPEPTIDE REPEAT-CONTAINING PROTEIN"/>
    <property type="match status" value="1"/>
</dbReference>
<dbReference type="PROSITE" id="PS51375">
    <property type="entry name" value="PPR"/>
    <property type="match status" value="5"/>
</dbReference>
<sequence length="709" mass="78779">MNGQSLVLSIGKQYKSLLKHYTAAKSLTRTTQLHALIITSGLLSPHFRSDLSSTYACCGDIENARKLFDEMPQPTLFSYNMMFKMYTKSGFYFDTLHLFVEMVSLGKCKADNFTYPFVFKAIGEEKLVGFGRVVHGRALMGGLEKDSFVMNSLLAMYMNCGKKEEGGKVFDFMWKPNVVSWNSMISGYFKNGCAKEALGIFNKMLDDEVVMDCATVVSVLPVCGFLKALEVGRRVYESVKEKGWEKEIVVRNALVDMFAKCGSMAEARSVFEGMDQRDVVTWTSLINVHISNGDLRAALRLCISMVLEGVRPNSVTLASLLSACGESNSLLDGRCLHGWSIRQKLESDVMVETSLIDMYAKCNRFDLSFRVFKRTSKKKTVPWNAILAGCIHNRLGNEAIKLFKEMLIEGVKLDGATLKSFLPAYAIHANLQQAMNIHSYLVRSGLLSNSEIATAVVDIYSKCGCLESAHMIFNGIPNVNKDIYAWSVIIACYGAHGHGEVAVSLFKEMVQAGVKPNEVTFTSVLHACSHAGLVDEGLNLFNFMLRNDQISPKTDHYTCIVDLLGRSGRSDEAYDIIRTMPFAPGHAVWGALLGACVIHENVELGEIAAKRLFELEPENTGNYVLMAKLYSAVGRWEDAENMRHIINEIGLQKAPAHSLIQGVESISYYWEVYSSLWRAAKGSHERVENQAQNVNICALLVPTLPLNGL</sequence>
<dbReference type="Proteomes" id="UP001396334">
    <property type="component" value="Unassembled WGS sequence"/>
</dbReference>
<accession>A0ABR2TF09</accession>
<dbReference type="Gene3D" id="1.25.40.10">
    <property type="entry name" value="Tetratricopeptide repeat domain"/>
    <property type="match status" value="5"/>
</dbReference>
<evidence type="ECO:0000313" key="4">
    <source>
        <dbReference type="Proteomes" id="UP001396334"/>
    </source>
</evidence>
<dbReference type="Pfam" id="PF20431">
    <property type="entry name" value="E_motif"/>
    <property type="match status" value="1"/>
</dbReference>
<dbReference type="InterPro" id="IPR046848">
    <property type="entry name" value="E_motif"/>
</dbReference>
<dbReference type="EMBL" id="JBBPBN010000006">
    <property type="protein sequence ID" value="KAK9036072.1"/>
    <property type="molecule type" value="Genomic_DNA"/>
</dbReference>
<feature type="repeat" description="PPR" evidence="2">
    <location>
        <begin position="278"/>
        <end position="312"/>
    </location>
</feature>
<feature type="repeat" description="PPR" evidence="2">
    <location>
        <begin position="379"/>
        <end position="413"/>
    </location>
</feature>
<evidence type="ECO:0008006" key="5">
    <source>
        <dbReference type="Google" id="ProtNLM"/>
    </source>
</evidence>
<comment type="caution">
    <text evidence="3">The sequence shown here is derived from an EMBL/GenBank/DDBJ whole genome shotgun (WGS) entry which is preliminary data.</text>
</comment>
<organism evidence="3 4">
    <name type="scientific">Hibiscus sabdariffa</name>
    <name type="common">roselle</name>
    <dbReference type="NCBI Taxonomy" id="183260"/>
    <lineage>
        <taxon>Eukaryota</taxon>
        <taxon>Viridiplantae</taxon>
        <taxon>Streptophyta</taxon>
        <taxon>Embryophyta</taxon>
        <taxon>Tracheophyta</taxon>
        <taxon>Spermatophyta</taxon>
        <taxon>Magnoliopsida</taxon>
        <taxon>eudicotyledons</taxon>
        <taxon>Gunneridae</taxon>
        <taxon>Pentapetalae</taxon>
        <taxon>rosids</taxon>
        <taxon>malvids</taxon>
        <taxon>Malvales</taxon>
        <taxon>Malvaceae</taxon>
        <taxon>Malvoideae</taxon>
        <taxon>Hibiscus</taxon>
    </lineage>
</organism>
<feature type="repeat" description="PPR" evidence="2">
    <location>
        <begin position="517"/>
        <end position="551"/>
    </location>
</feature>
<dbReference type="PANTHER" id="PTHR47926:SF493">
    <property type="entry name" value="PENTATRICOPEPTIDE REPEAT-CONTAINING PROTEIN"/>
    <property type="match status" value="1"/>
</dbReference>
<dbReference type="Pfam" id="PF01535">
    <property type="entry name" value="PPR"/>
    <property type="match status" value="5"/>
</dbReference>